<sequence>MTLRDQLLQAIDQIPEPLLSQVLDFTLFIKHRHSGDSVTLEVEQRETSKAKVQTRKSRVKAFQGLFEQTEPVPDDFDEDTAKWEALKEKYHL</sequence>
<organism evidence="1 2">
    <name type="scientific">Roseofilum capinflatum BLCC-M114</name>
    <dbReference type="NCBI Taxonomy" id="3022440"/>
    <lineage>
        <taxon>Bacteria</taxon>
        <taxon>Bacillati</taxon>
        <taxon>Cyanobacteriota</taxon>
        <taxon>Cyanophyceae</taxon>
        <taxon>Desertifilales</taxon>
        <taxon>Desertifilaceae</taxon>
        <taxon>Roseofilum</taxon>
        <taxon>Roseofilum capinflatum</taxon>
    </lineage>
</organism>
<gene>
    <name evidence="1" type="ORF">PMG25_20595</name>
</gene>
<reference evidence="1 2" key="1">
    <citation type="submission" date="2023-01" db="EMBL/GenBank/DDBJ databases">
        <title>Novel diversity within Roseofilum (Cyanobacteria; Desertifilaceae) from marine benthic mats with descriptions of four novel species.</title>
        <authorList>
            <person name="Wang Y."/>
            <person name="Berthold D.E."/>
            <person name="Hu J."/>
            <person name="Lefler F.W."/>
            <person name="Laughinghouse H.D. IV."/>
        </authorList>
    </citation>
    <scope>NUCLEOTIDE SEQUENCE [LARGE SCALE GENOMIC DNA]</scope>
    <source>
        <strain evidence="1 2">BLCC-M114</strain>
    </source>
</reference>
<dbReference type="RefSeq" id="WP_283768767.1">
    <property type="nucleotide sequence ID" value="NZ_JAQOSO010000104.1"/>
</dbReference>
<dbReference type="Proteomes" id="UP001235849">
    <property type="component" value="Unassembled WGS sequence"/>
</dbReference>
<accession>A0ABT7BBD2</accession>
<comment type="caution">
    <text evidence="1">The sequence shown here is derived from an EMBL/GenBank/DDBJ whole genome shotgun (WGS) entry which is preliminary data.</text>
</comment>
<evidence type="ECO:0000313" key="1">
    <source>
        <dbReference type="EMBL" id="MDJ1176488.1"/>
    </source>
</evidence>
<evidence type="ECO:0008006" key="3">
    <source>
        <dbReference type="Google" id="ProtNLM"/>
    </source>
</evidence>
<protein>
    <recommendedName>
        <fullName evidence="3">DUF2281 domain-containing protein</fullName>
    </recommendedName>
</protein>
<dbReference type="EMBL" id="JAQOSO010000104">
    <property type="protein sequence ID" value="MDJ1176488.1"/>
    <property type="molecule type" value="Genomic_DNA"/>
</dbReference>
<proteinExistence type="predicted"/>
<evidence type="ECO:0000313" key="2">
    <source>
        <dbReference type="Proteomes" id="UP001235849"/>
    </source>
</evidence>
<name>A0ABT7BBD2_9CYAN</name>
<keyword evidence="2" id="KW-1185">Reference proteome</keyword>